<feature type="region of interest" description="Disordered" evidence="7">
    <location>
        <begin position="544"/>
        <end position="573"/>
    </location>
</feature>
<feature type="region of interest" description="Disordered" evidence="7">
    <location>
        <begin position="878"/>
        <end position="902"/>
    </location>
</feature>
<feature type="region of interest" description="Disordered" evidence="7">
    <location>
        <begin position="1032"/>
        <end position="1099"/>
    </location>
</feature>
<sequence>MHRSRHPIDISLVVDDDNNEDDGSPHHFIPSATNDYSSLIVESPSDTMYHRTRSPSPSPTFSNHGQGPQPTTSSSSSPATSTSLRQTHRRLSHSSSLLDSTGTNNSVHRDRLRFNTWPRHRKEKRDILAEYDKRLAKSVVQELGIGINKTYRNPWGNLSYAQLITRAIDSSPWKRLTLNEVYEWIIKFVPYFKDKIDAKTSWGWKNSIRHNLSLHNQFIRVPIISSISKGPVKYVWTINPSFKNNSPYKKYSLKRKRAAAAAALASQAAAAVAAVSNTNSTSSTSTLSLSHERNSPTSTSSQPLINMSNNYHRQSSTTSATSLPKAARLNEHTSGNNSSTLNQLSVAAAMMSAGVTDPAAYRAFLNSQAAAMLNKHKQQTLCSPTTPATQSSSISHRPTQSSTSFAHDTGLPIPKKIALGADRYKQHHQQQQQQQQQQHAEWLLSSYRQQQQQSQYNGRHPHSSVANKMMINQQQQQQQQQQRPPYIPHPPSSSSTRMNTDMNSLPPSLQRRVDSPPAYSSAAAVAAQNKLLAQTKLWHAAVQAAAHAQQQYHHHHHHQQQPPPPPPGINAMNELQNYMNRSNSSSNGNPNKIPTYLNPETLKLLSSTSSSPSSSSTTPTTIATGSSSHDEPHSYRNDPRYKLMRASYPNAATGSLPPTCMIRQTVNPNSSSVLTPQQQIDMVTAAYQNYRRRSSGFSSTTSHGGPSDDESDEYVPPRKDSSTSNASSGYESGLPHNRLSPSLPSSVRTGSGSSITSEMSTSSCYNASSTKFSTKRLSKINPNDHDIDIDERQQLSLNSVGGYVDDLMERIRKMPPKKRSKFYQMLDEERLKDVNNNNPDVHAKSKIDEGDDDESQHHMAMDVSLPLVVSEVHSEDDDDRTLIELPPNGERANLNEDDDDDHEEIKKKFKQQEQFIGLNEKNYEELRTMGVPLAVLKAIAFQQHQQNQSHSSLNNQLTNFLSKSTTNSSEDTKSLLNARTILRRILQHHQKEQQQHGGSNKALVETMDYTTDEEGGPIEEDEDEHQSSIVTPCHRNGVRSNSHNPGTVTLNPNDISSLSPPTSTSSSPDETDVNHHSSPNSMSRPSSTPAALISSGCSF</sequence>
<feature type="compositionally biased region" description="Low complexity" evidence="7">
    <location>
        <begin position="1056"/>
        <end position="1068"/>
    </location>
</feature>
<feature type="region of interest" description="Disordered" evidence="7">
    <location>
        <begin position="280"/>
        <end position="324"/>
    </location>
</feature>
<name>A0A815X3A3_ADIRI</name>
<dbReference type="OrthoDB" id="5954824at2759"/>
<dbReference type="InterPro" id="IPR001766">
    <property type="entry name" value="Fork_head_dom"/>
</dbReference>
<feature type="compositionally biased region" description="Polar residues" evidence="7">
    <location>
        <begin position="381"/>
        <end position="406"/>
    </location>
</feature>
<feature type="region of interest" description="Disordered" evidence="7">
    <location>
        <begin position="834"/>
        <end position="856"/>
    </location>
</feature>
<accession>A0A815X3A3</accession>
<dbReference type="EMBL" id="CAJNOJ010000017">
    <property type="protein sequence ID" value="CAF0824352.1"/>
    <property type="molecule type" value="Genomic_DNA"/>
</dbReference>
<proteinExistence type="predicted"/>
<evidence type="ECO:0000256" key="3">
    <source>
        <dbReference type="ARBA" id="ARBA00023015"/>
    </source>
</evidence>
<feature type="compositionally biased region" description="Low complexity" evidence="7">
    <location>
        <begin position="473"/>
        <end position="484"/>
    </location>
</feature>
<keyword evidence="5" id="KW-0804">Transcription</keyword>
<feature type="compositionally biased region" description="Low complexity" evidence="7">
    <location>
        <begin position="695"/>
        <end position="705"/>
    </location>
</feature>
<evidence type="ECO:0000313" key="10">
    <source>
        <dbReference type="EMBL" id="CAF1553762.1"/>
    </source>
</evidence>
<feature type="compositionally biased region" description="Polar residues" evidence="7">
    <location>
        <begin position="1038"/>
        <end position="1055"/>
    </location>
</feature>
<dbReference type="Gene3D" id="1.10.10.10">
    <property type="entry name" value="Winged helix-like DNA-binding domain superfamily/Winged helix DNA-binding domain"/>
    <property type="match status" value="1"/>
</dbReference>
<feature type="compositionally biased region" description="Low complexity" evidence="7">
    <location>
        <begin position="1077"/>
        <end position="1089"/>
    </location>
</feature>
<feature type="compositionally biased region" description="Low complexity" evidence="7">
    <location>
        <begin position="280"/>
        <end position="289"/>
    </location>
</feature>
<feature type="compositionally biased region" description="Polar residues" evidence="7">
    <location>
        <begin position="60"/>
        <end position="69"/>
    </location>
</feature>
<evidence type="ECO:0000256" key="6">
    <source>
        <dbReference type="PROSITE-ProRule" id="PRU00089"/>
    </source>
</evidence>
<dbReference type="InterPro" id="IPR036388">
    <property type="entry name" value="WH-like_DNA-bd_sf"/>
</dbReference>
<dbReference type="PROSITE" id="PS00658">
    <property type="entry name" value="FORK_HEAD_2"/>
    <property type="match status" value="1"/>
</dbReference>
<protein>
    <recommendedName>
        <fullName evidence="8">Fork-head domain-containing protein</fullName>
    </recommendedName>
</protein>
<feature type="region of interest" description="Disordered" evidence="7">
    <location>
        <begin position="694"/>
        <end position="765"/>
    </location>
</feature>
<comment type="subcellular location">
    <subcellularLocation>
        <location evidence="1">Cytoplasm</location>
    </subcellularLocation>
    <subcellularLocation>
        <location evidence="6">Nucleus</location>
    </subcellularLocation>
</comment>
<dbReference type="InterPro" id="IPR030456">
    <property type="entry name" value="TF_fork_head_CS_2"/>
</dbReference>
<feature type="region of interest" description="Disordered" evidence="7">
    <location>
        <begin position="1"/>
        <end position="105"/>
    </location>
</feature>
<dbReference type="GO" id="GO:0003700">
    <property type="term" value="F:DNA-binding transcription factor activity"/>
    <property type="evidence" value="ECO:0007669"/>
    <property type="project" value="InterPro"/>
</dbReference>
<gene>
    <name evidence="9" type="ORF">EDS130_LOCUS6008</name>
    <name evidence="10" type="ORF">XAT740_LOCUS43097</name>
</gene>
<dbReference type="PROSITE" id="PS50039">
    <property type="entry name" value="FORK_HEAD_3"/>
    <property type="match status" value="1"/>
</dbReference>
<reference evidence="10" key="1">
    <citation type="submission" date="2021-02" db="EMBL/GenBank/DDBJ databases">
        <authorList>
            <person name="Nowell W R."/>
        </authorList>
    </citation>
    <scope>NUCLEOTIDE SEQUENCE</scope>
</reference>
<keyword evidence="4 6" id="KW-0238">DNA-binding</keyword>
<dbReference type="EMBL" id="CAJNOR010005254">
    <property type="protein sequence ID" value="CAF1553762.1"/>
    <property type="molecule type" value="Genomic_DNA"/>
</dbReference>
<comment type="caution">
    <text evidence="10">The sequence shown here is derived from an EMBL/GenBank/DDBJ whole genome shotgun (WGS) entry which is preliminary data.</text>
</comment>
<dbReference type="Proteomes" id="UP000663852">
    <property type="component" value="Unassembled WGS sequence"/>
</dbReference>
<feature type="region of interest" description="Disordered" evidence="7">
    <location>
        <begin position="381"/>
        <end position="411"/>
    </location>
</feature>
<feature type="compositionally biased region" description="Basic and acidic residues" evidence="7">
    <location>
        <begin position="628"/>
        <end position="637"/>
    </location>
</feature>
<organism evidence="10 11">
    <name type="scientific">Adineta ricciae</name>
    <name type="common">Rotifer</name>
    <dbReference type="NCBI Taxonomy" id="249248"/>
    <lineage>
        <taxon>Eukaryota</taxon>
        <taxon>Metazoa</taxon>
        <taxon>Spiralia</taxon>
        <taxon>Gnathifera</taxon>
        <taxon>Rotifera</taxon>
        <taxon>Eurotatoria</taxon>
        <taxon>Bdelloidea</taxon>
        <taxon>Adinetida</taxon>
        <taxon>Adinetidae</taxon>
        <taxon>Adineta</taxon>
    </lineage>
</organism>
<dbReference type="SUPFAM" id="SSF46785">
    <property type="entry name" value="Winged helix' DNA-binding domain"/>
    <property type="match status" value="1"/>
</dbReference>
<evidence type="ECO:0000259" key="8">
    <source>
        <dbReference type="PROSITE" id="PS50039"/>
    </source>
</evidence>
<dbReference type="AlphaFoldDB" id="A0A815X3A3"/>
<evidence type="ECO:0000256" key="7">
    <source>
        <dbReference type="SAM" id="MobiDB-lite"/>
    </source>
</evidence>
<dbReference type="Pfam" id="PF00250">
    <property type="entry name" value="Forkhead"/>
    <property type="match status" value="1"/>
</dbReference>
<keyword evidence="6" id="KW-0539">Nucleus</keyword>
<evidence type="ECO:0000313" key="11">
    <source>
        <dbReference type="Proteomes" id="UP000663828"/>
    </source>
</evidence>
<dbReference type="SMART" id="SM00339">
    <property type="entry name" value="FH"/>
    <property type="match status" value="1"/>
</dbReference>
<feature type="compositionally biased region" description="Polar residues" evidence="7">
    <location>
        <begin position="496"/>
        <end position="507"/>
    </location>
</feature>
<dbReference type="PANTHER" id="PTHR45767">
    <property type="entry name" value="FORKHEAD BOX PROTEIN O"/>
    <property type="match status" value="1"/>
</dbReference>
<feature type="compositionally biased region" description="Polar residues" evidence="7">
    <location>
        <begin position="295"/>
        <end position="322"/>
    </location>
</feature>
<feature type="compositionally biased region" description="Polar residues" evidence="7">
    <location>
        <begin position="739"/>
        <end position="748"/>
    </location>
</feature>
<evidence type="ECO:0000256" key="1">
    <source>
        <dbReference type="ARBA" id="ARBA00004496"/>
    </source>
</evidence>
<dbReference type="InterPro" id="IPR036390">
    <property type="entry name" value="WH_DNA-bd_sf"/>
</dbReference>
<evidence type="ECO:0000256" key="2">
    <source>
        <dbReference type="ARBA" id="ARBA00022490"/>
    </source>
</evidence>
<keyword evidence="3" id="KW-0805">Transcription regulation</keyword>
<feature type="region of interest" description="Disordered" evidence="7">
    <location>
        <begin position="605"/>
        <end position="637"/>
    </location>
</feature>
<keyword evidence="11" id="KW-1185">Reference proteome</keyword>
<feature type="domain" description="Fork-head" evidence="8">
    <location>
        <begin position="155"/>
        <end position="258"/>
    </location>
</feature>
<evidence type="ECO:0000256" key="4">
    <source>
        <dbReference type="ARBA" id="ARBA00023125"/>
    </source>
</evidence>
<feature type="DNA-binding region" description="Fork-head" evidence="6">
    <location>
        <begin position="155"/>
        <end position="258"/>
    </location>
</feature>
<dbReference type="PRINTS" id="PR00053">
    <property type="entry name" value="FORKHEAD"/>
</dbReference>
<dbReference type="GO" id="GO:0005737">
    <property type="term" value="C:cytoplasm"/>
    <property type="evidence" value="ECO:0007669"/>
    <property type="project" value="UniProtKB-SubCell"/>
</dbReference>
<evidence type="ECO:0000256" key="5">
    <source>
        <dbReference type="ARBA" id="ARBA00023163"/>
    </source>
</evidence>
<dbReference type="GO" id="GO:0043565">
    <property type="term" value="F:sequence-specific DNA binding"/>
    <property type="evidence" value="ECO:0007669"/>
    <property type="project" value="InterPro"/>
</dbReference>
<keyword evidence="2" id="KW-0963">Cytoplasm</keyword>
<feature type="region of interest" description="Disordered" evidence="7">
    <location>
        <begin position="471"/>
        <end position="516"/>
    </location>
</feature>
<dbReference type="Proteomes" id="UP000663828">
    <property type="component" value="Unassembled WGS sequence"/>
</dbReference>
<feature type="compositionally biased region" description="Low complexity" evidence="7">
    <location>
        <begin position="749"/>
        <end position="763"/>
    </location>
</feature>
<dbReference type="GO" id="GO:0005634">
    <property type="term" value="C:nucleus"/>
    <property type="evidence" value="ECO:0007669"/>
    <property type="project" value="UniProtKB-SubCell"/>
</dbReference>
<feature type="compositionally biased region" description="Low complexity" evidence="7">
    <location>
        <begin position="70"/>
        <end position="85"/>
    </location>
</feature>
<evidence type="ECO:0000313" key="9">
    <source>
        <dbReference type="EMBL" id="CAF0824352.1"/>
    </source>
</evidence>
<feature type="compositionally biased region" description="Low complexity" evidence="7">
    <location>
        <begin position="606"/>
        <end position="627"/>
    </location>
</feature>